<dbReference type="SUPFAM" id="SSF53187">
    <property type="entry name" value="Zn-dependent exopeptidases"/>
    <property type="match status" value="1"/>
</dbReference>
<gene>
    <name evidence="4" type="ORF">F7R26_009045</name>
</gene>
<dbReference type="PANTHER" id="PTHR11014:SF63">
    <property type="entry name" value="METALLOPEPTIDASE, PUTATIVE (AFU_ORTHOLOGUE AFUA_6G09600)-RELATED"/>
    <property type="match status" value="1"/>
</dbReference>
<dbReference type="Proteomes" id="UP000397656">
    <property type="component" value="Chromosome 1"/>
</dbReference>
<dbReference type="GeneID" id="98401047"/>
<dbReference type="InterPro" id="IPR017439">
    <property type="entry name" value="Amidohydrolase"/>
</dbReference>
<proteinExistence type="predicted"/>
<feature type="domain" description="Peptidase M20 dimerisation" evidence="3">
    <location>
        <begin position="199"/>
        <end position="290"/>
    </location>
</feature>
<evidence type="ECO:0000313" key="4">
    <source>
        <dbReference type="EMBL" id="QOT78132.1"/>
    </source>
</evidence>
<feature type="binding site" evidence="2">
    <location>
        <position position="114"/>
    </location>
    <ligand>
        <name>Mn(2+)</name>
        <dbReference type="ChEBI" id="CHEBI:29035"/>
        <label>2</label>
    </ligand>
</feature>
<sequence>MNPLVQALTTCGAELLAELETIYKDIHQHPELSMQEVRTAKLAADYIETLGYEVTRAVGVTGVVGVLRNGEGPTVMLRADMDALPMAENTGLPYASTVKAKDEEGVEVGVAHSCGHDLHVTWLMGASRIFAEHRDAWKGTVMLVFQPGEEVGRGAASMVQDWGEGRFPKPDIILGQHVMVGLSGTVCYRPGVILSAGDSLKIKLFGRGSHGSQPQTAIDPVIMAAATTLRLQTIVSREISPLDNAVLTIGSLQAGTKENIIPDDATIKLNMRTFDEDVREYMLSSVKRICCAECDASNAERAPEFTTLSSYPLTVNDDASTQKIAAAFDAQFGDQAYETAPASASEDFSIFGRTWNVPYVFWFVGGTDPSVYAQAKREKQINKIPSNHSPKFAPVIHPTLETGLQAMLTAASAWLCNQQAA</sequence>
<feature type="binding site" evidence="2">
    <location>
        <position position="116"/>
    </location>
    <ligand>
        <name>Mn(2+)</name>
        <dbReference type="ChEBI" id="CHEBI:29035"/>
        <label>2</label>
    </ligand>
</feature>
<dbReference type="InterPro" id="IPR002933">
    <property type="entry name" value="Peptidase_M20"/>
</dbReference>
<dbReference type="PIRSF" id="PIRSF005962">
    <property type="entry name" value="Pept_M20D_amidohydro"/>
    <property type="match status" value="1"/>
</dbReference>
<dbReference type="GO" id="GO:0046872">
    <property type="term" value="F:metal ion binding"/>
    <property type="evidence" value="ECO:0007669"/>
    <property type="project" value="UniProtKB-KW"/>
</dbReference>
<dbReference type="PANTHER" id="PTHR11014">
    <property type="entry name" value="PEPTIDASE M20 FAMILY MEMBER"/>
    <property type="match status" value="1"/>
</dbReference>
<dbReference type="Pfam" id="PF01546">
    <property type="entry name" value="Peptidase_M20"/>
    <property type="match status" value="1"/>
</dbReference>
<dbReference type="GO" id="GO:0050118">
    <property type="term" value="F:N-acetyldiaminopimelate deacetylase activity"/>
    <property type="evidence" value="ECO:0007669"/>
    <property type="project" value="UniProtKB-ARBA"/>
</dbReference>
<dbReference type="Gene3D" id="3.40.630.10">
    <property type="entry name" value="Zn peptidases"/>
    <property type="match status" value="1"/>
</dbReference>
<reference evidence="4 5" key="1">
    <citation type="submission" date="2020-10" db="EMBL/GenBank/DDBJ databases">
        <title>Complete genome sequence of Cupriavidus basilensis CCUG 49340T.</title>
        <authorList>
            <person name="Salva-Serra F."/>
            <person name="Donoso R.A."/>
            <person name="Cho K.H."/>
            <person name="Yoo J.A."/>
            <person name="Lee K."/>
            <person name="Yoon S.-H."/>
            <person name="Perez-Pantoja D."/>
            <person name="Moore E.R.B."/>
        </authorList>
    </citation>
    <scope>NUCLEOTIDE SEQUENCE [LARGE SCALE GENOMIC DNA]</scope>
    <source>
        <strain evidence="5">CCUG 49340</strain>
    </source>
</reference>
<feature type="binding site" evidence="2">
    <location>
        <position position="150"/>
    </location>
    <ligand>
        <name>Mn(2+)</name>
        <dbReference type="ChEBI" id="CHEBI:29035"/>
        <label>2</label>
    </ligand>
</feature>
<comment type="cofactor">
    <cofactor evidence="2">
        <name>Mn(2+)</name>
        <dbReference type="ChEBI" id="CHEBI:29035"/>
    </cofactor>
    <text evidence="2">The Mn(2+) ion enhances activity.</text>
</comment>
<feature type="binding site" evidence="2">
    <location>
        <position position="177"/>
    </location>
    <ligand>
        <name>Mn(2+)</name>
        <dbReference type="ChEBI" id="CHEBI:29035"/>
        <label>2</label>
    </ligand>
</feature>
<dbReference type="NCBIfam" id="TIGR01891">
    <property type="entry name" value="amidohydrolases"/>
    <property type="match status" value="1"/>
</dbReference>
<dbReference type="FunFam" id="3.30.70.360:FF:000001">
    <property type="entry name" value="N-acetyldiaminopimelate deacetylase"/>
    <property type="match status" value="1"/>
</dbReference>
<dbReference type="AlphaFoldDB" id="A0A643FNC0"/>
<organism evidence="4 5">
    <name type="scientific">Cupriavidus basilensis</name>
    <dbReference type="NCBI Taxonomy" id="68895"/>
    <lineage>
        <taxon>Bacteria</taxon>
        <taxon>Pseudomonadati</taxon>
        <taxon>Pseudomonadota</taxon>
        <taxon>Betaproteobacteria</taxon>
        <taxon>Burkholderiales</taxon>
        <taxon>Burkholderiaceae</taxon>
        <taxon>Cupriavidus</taxon>
    </lineage>
</organism>
<dbReference type="Gene3D" id="3.30.70.360">
    <property type="match status" value="1"/>
</dbReference>
<evidence type="ECO:0000259" key="3">
    <source>
        <dbReference type="Pfam" id="PF07687"/>
    </source>
</evidence>
<evidence type="ECO:0000313" key="5">
    <source>
        <dbReference type="Proteomes" id="UP000397656"/>
    </source>
</evidence>
<dbReference type="GO" id="GO:0019877">
    <property type="term" value="P:diaminopimelate biosynthetic process"/>
    <property type="evidence" value="ECO:0007669"/>
    <property type="project" value="UniProtKB-ARBA"/>
</dbReference>
<keyword evidence="1 4" id="KW-0378">Hydrolase</keyword>
<dbReference type="Pfam" id="PF07687">
    <property type="entry name" value="M20_dimer"/>
    <property type="match status" value="1"/>
</dbReference>
<keyword evidence="2" id="KW-0464">Manganese</keyword>
<dbReference type="InterPro" id="IPR036264">
    <property type="entry name" value="Bact_exopeptidase_dim_dom"/>
</dbReference>
<dbReference type="SUPFAM" id="SSF55031">
    <property type="entry name" value="Bacterial exopeptidase dimerisation domain"/>
    <property type="match status" value="1"/>
</dbReference>
<dbReference type="EMBL" id="CP062803">
    <property type="protein sequence ID" value="QOT78132.1"/>
    <property type="molecule type" value="Genomic_DNA"/>
</dbReference>
<accession>A0A643FNC0</accession>
<name>A0A643FNC0_9BURK</name>
<dbReference type="CDD" id="cd05664">
    <property type="entry name" value="M20_Acy1-like"/>
    <property type="match status" value="1"/>
</dbReference>
<evidence type="ECO:0000256" key="1">
    <source>
        <dbReference type="ARBA" id="ARBA00022801"/>
    </source>
</evidence>
<keyword evidence="2" id="KW-0479">Metal-binding</keyword>
<dbReference type="RefSeq" id="WP_150990193.1">
    <property type="nucleotide sequence ID" value="NZ_CP062803.1"/>
</dbReference>
<protein>
    <submittedName>
        <fullName evidence="4">Amidohydrolase</fullName>
    </submittedName>
</protein>
<evidence type="ECO:0000256" key="2">
    <source>
        <dbReference type="PIRSR" id="PIRSR005962-1"/>
    </source>
</evidence>
<dbReference type="InterPro" id="IPR011650">
    <property type="entry name" value="Peptidase_M20_dimer"/>
</dbReference>